<evidence type="ECO:0000313" key="1">
    <source>
        <dbReference type="EMBL" id="KAA3437746.1"/>
    </source>
</evidence>
<protein>
    <submittedName>
        <fullName evidence="1">Uncharacterized protein</fullName>
    </submittedName>
</protein>
<reference evidence="1 2" key="1">
    <citation type="submission" date="2019-07" db="EMBL/GenBank/DDBJ databases">
        <title>Rufibacter sp. nov., isolated from lake sediment.</title>
        <authorList>
            <person name="Qu J.-H."/>
        </authorList>
    </citation>
    <scope>NUCLEOTIDE SEQUENCE [LARGE SCALE GENOMIC DNA]</scope>
    <source>
        <strain evidence="1 2">NBS58-1</strain>
    </source>
</reference>
<dbReference type="RefSeq" id="WP_149090810.1">
    <property type="nucleotide sequence ID" value="NZ_VKKY01000002.1"/>
</dbReference>
<name>A0A5B6TC61_9BACT</name>
<keyword evidence="2" id="KW-1185">Reference proteome</keyword>
<dbReference type="OrthoDB" id="980454at2"/>
<dbReference type="EMBL" id="VKKY01000002">
    <property type="protein sequence ID" value="KAA3437746.1"/>
    <property type="molecule type" value="Genomic_DNA"/>
</dbReference>
<dbReference type="Proteomes" id="UP000324133">
    <property type="component" value="Unassembled WGS sequence"/>
</dbReference>
<organism evidence="1 2">
    <name type="scientific">Rufibacter hautae</name>
    <dbReference type="NCBI Taxonomy" id="2595005"/>
    <lineage>
        <taxon>Bacteria</taxon>
        <taxon>Pseudomonadati</taxon>
        <taxon>Bacteroidota</taxon>
        <taxon>Cytophagia</taxon>
        <taxon>Cytophagales</taxon>
        <taxon>Hymenobacteraceae</taxon>
        <taxon>Rufibacter</taxon>
    </lineage>
</organism>
<comment type="caution">
    <text evidence="1">The sequence shown here is derived from an EMBL/GenBank/DDBJ whole genome shotgun (WGS) entry which is preliminary data.</text>
</comment>
<evidence type="ECO:0000313" key="2">
    <source>
        <dbReference type="Proteomes" id="UP000324133"/>
    </source>
</evidence>
<dbReference type="AlphaFoldDB" id="A0A5B6TC61"/>
<sequence>MKQAVLFKSPQVTVHEIAGLGDGTASPAKAVLTTSKVTIPLDAAATEVLVGYLKIMRSYYTAAHRSKHLLSSQLDQVSLHLETSLQNRGNSLAEYQDVTYLIQQMGCLHDWATLPAEYQNA</sequence>
<gene>
    <name evidence="1" type="ORF">FOA19_10615</name>
</gene>
<proteinExistence type="predicted"/>
<accession>A0A5B6TC61</accession>